<accession>A0ABQ0QLP0</accession>
<proteinExistence type="predicted"/>
<keyword evidence="3" id="KW-0449">Lipoprotein</keyword>
<dbReference type="RefSeq" id="WP_068170034.1">
    <property type="nucleotide sequence ID" value="NZ_BAQB01000097.1"/>
</dbReference>
<gene>
    <name evidence="3" type="ORF">AA106556_2084</name>
</gene>
<evidence type="ECO:0000256" key="1">
    <source>
        <dbReference type="ARBA" id="ARBA00022729"/>
    </source>
</evidence>
<evidence type="ECO:0000313" key="4">
    <source>
        <dbReference type="Proteomes" id="UP001062443"/>
    </source>
</evidence>
<evidence type="ECO:0000313" key="3">
    <source>
        <dbReference type="EMBL" id="GBR49525.1"/>
    </source>
</evidence>
<dbReference type="Proteomes" id="UP001062443">
    <property type="component" value="Unassembled WGS sequence"/>
</dbReference>
<feature type="signal peptide" evidence="2">
    <location>
        <begin position="1"/>
        <end position="28"/>
    </location>
</feature>
<dbReference type="PANTHER" id="PTHR35869">
    <property type="entry name" value="OUTER-MEMBRANE LIPOPROTEIN CARRIER PROTEIN"/>
    <property type="match status" value="1"/>
</dbReference>
<evidence type="ECO:0000256" key="2">
    <source>
        <dbReference type="SAM" id="SignalP"/>
    </source>
</evidence>
<dbReference type="CDD" id="cd16325">
    <property type="entry name" value="LolA"/>
    <property type="match status" value="1"/>
</dbReference>
<comment type="caution">
    <text evidence="3">The sequence shown here is derived from an EMBL/GenBank/DDBJ whole genome shotgun (WGS) entry which is preliminary data.</text>
</comment>
<dbReference type="Gene3D" id="2.50.20.10">
    <property type="entry name" value="Lipoprotein localisation LolA/LolB/LppX"/>
    <property type="match status" value="1"/>
</dbReference>
<protein>
    <submittedName>
        <fullName evidence="3">Outer-membrane lipoprotein carrier protein</fullName>
    </submittedName>
</protein>
<organism evidence="3 4">
    <name type="scientific">Neokomagataea tanensis NBRC 106556</name>
    <dbReference type="NCBI Taxonomy" id="1223519"/>
    <lineage>
        <taxon>Bacteria</taxon>
        <taxon>Pseudomonadati</taxon>
        <taxon>Pseudomonadota</taxon>
        <taxon>Alphaproteobacteria</taxon>
        <taxon>Acetobacterales</taxon>
        <taxon>Acetobacteraceae</taxon>
        <taxon>Neokomagataea</taxon>
    </lineage>
</organism>
<dbReference type="SUPFAM" id="SSF89392">
    <property type="entry name" value="Prokaryotic lipoproteins and lipoprotein localization factors"/>
    <property type="match status" value="1"/>
</dbReference>
<reference evidence="3" key="1">
    <citation type="submission" date="2013-04" db="EMBL/GenBank/DDBJ databases">
        <title>The genome sequencing project of 58 acetic acid bacteria.</title>
        <authorList>
            <person name="Okamoto-Kainuma A."/>
            <person name="Ishikawa M."/>
            <person name="Umino S."/>
            <person name="Koizumi Y."/>
            <person name="Shiwa Y."/>
            <person name="Yoshikawa H."/>
            <person name="Matsutani M."/>
            <person name="Matsushita K."/>
        </authorList>
    </citation>
    <scope>NUCLEOTIDE SEQUENCE</scope>
    <source>
        <strain evidence="3">NBRC 106556</strain>
    </source>
</reference>
<sequence>MMMSRFMRFAYVSLAALCCVAPMGVALAQGVPAVLRPADRGWIDRIQDTLSGLSTLQARFAQTAPDGAVTHGTASLARSAGQPGRMRFDYDAPSPLLLVGNDGKLVFQDRSIDQVTTMPLERTPLGLLLRPNPKLSGDVTVTHFVHEHGQVDVALVRTAEPSGGTLTLHFSDQPLALQGWTVVDAQGRETKIALSDVKLGLSLAPSLFVLPRSSD</sequence>
<feature type="chain" id="PRO_5046142496" evidence="2">
    <location>
        <begin position="29"/>
        <end position="215"/>
    </location>
</feature>
<dbReference type="Pfam" id="PF03548">
    <property type="entry name" value="LolA"/>
    <property type="match status" value="1"/>
</dbReference>
<keyword evidence="1 2" id="KW-0732">Signal</keyword>
<dbReference type="InterPro" id="IPR029046">
    <property type="entry name" value="LolA/LolB/LppX"/>
</dbReference>
<dbReference type="InterPro" id="IPR004564">
    <property type="entry name" value="OM_lipoprot_carrier_LolA-like"/>
</dbReference>
<name>A0ABQ0QLP0_9PROT</name>
<dbReference type="PANTHER" id="PTHR35869:SF1">
    <property type="entry name" value="OUTER-MEMBRANE LIPOPROTEIN CARRIER PROTEIN"/>
    <property type="match status" value="1"/>
</dbReference>
<dbReference type="EMBL" id="BAQB01000097">
    <property type="protein sequence ID" value="GBR49525.1"/>
    <property type="molecule type" value="Genomic_DNA"/>
</dbReference>
<keyword evidence="4" id="KW-1185">Reference proteome</keyword>